<keyword evidence="2" id="KW-0677">Repeat</keyword>
<evidence type="ECO:0000259" key="4">
    <source>
        <dbReference type="PROSITE" id="PS50097"/>
    </source>
</evidence>
<dbReference type="SMART" id="SM00612">
    <property type="entry name" value="Kelch"/>
    <property type="match status" value="2"/>
</dbReference>
<dbReference type="InterPro" id="IPR006652">
    <property type="entry name" value="Kelch_1"/>
</dbReference>
<evidence type="ECO:0000256" key="3">
    <source>
        <dbReference type="ARBA" id="ARBA00023203"/>
    </source>
</evidence>
<dbReference type="SUPFAM" id="SSF117281">
    <property type="entry name" value="Kelch motif"/>
    <property type="match status" value="1"/>
</dbReference>
<dbReference type="EMBL" id="GEDC01000312">
    <property type="protein sequence ID" value="JAS36986.1"/>
    <property type="molecule type" value="Transcribed_RNA"/>
</dbReference>
<name>A0A1B6EGB5_9HEMI</name>
<dbReference type="SUPFAM" id="SSF54695">
    <property type="entry name" value="POZ domain"/>
    <property type="match status" value="1"/>
</dbReference>
<dbReference type="SMART" id="SM00225">
    <property type="entry name" value="BTB"/>
    <property type="match status" value="1"/>
</dbReference>
<dbReference type="PANTHER" id="PTHR24412:SF480">
    <property type="entry name" value="KELCH-LIKE PROTEIN 8"/>
    <property type="match status" value="1"/>
</dbReference>
<organism evidence="5">
    <name type="scientific">Clastoptera arizonana</name>
    <name type="common">Arizona spittle bug</name>
    <dbReference type="NCBI Taxonomy" id="38151"/>
    <lineage>
        <taxon>Eukaryota</taxon>
        <taxon>Metazoa</taxon>
        <taxon>Ecdysozoa</taxon>
        <taxon>Arthropoda</taxon>
        <taxon>Hexapoda</taxon>
        <taxon>Insecta</taxon>
        <taxon>Pterygota</taxon>
        <taxon>Neoptera</taxon>
        <taxon>Paraneoptera</taxon>
        <taxon>Hemiptera</taxon>
        <taxon>Auchenorrhyncha</taxon>
        <taxon>Cercopoidea</taxon>
        <taxon>Clastopteridae</taxon>
        <taxon>Clastoptera</taxon>
    </lineage>
</organism>
<evidence type="ECO:0000313" key="5">
    <source>
        <dbReference type="EMBL" id="JAS36986.1"/>
    </source>
</evidence>
<dbReference type="Pfam" id="PF24681">
    <property type="entry name" value="Kelch_KLHDC2_KLHL20_DRC7"/>
    <property type="match status" value="1"/>
</dbReference>
<dbReference type="Gene3D" id="1.25.40.420">
    <property type="match status" value="1"/>
</dbReference>
<dbReference type="SMART" id="SM00875">
    <property type="entry name" value="BACK"/>
    <property type="match status" value="1"/>
</dbReference>
<sequence>MENNCKRKTPVYITMEDDGTDDSEDLKSVHDVTLLIGDQRFPCSKKTLAENSDYFKAMFYSDFVEKNKDSVELQDVDPSAMDIVLKALIIKSPDFTKCSKILNVLETSCMFQFNSIRDQCIEFIVNHWMDCNTFLSVKSVANKMGLLDLQNMAESLALWNFKEVKKTDTFLDLSTDELISYLDDDRLNVTDSEFEVFEAGCNWIDKNPDERLFFSLNILKTIRFKYMSTFDIKSMLHYSSVRDTPQSELIIECIYDIRNDVLNESCVVCNAVEDDDRGDRPESPHSPISFSPSSSFKFIRSFKRKRRTTSQCSCFDTCTVMTAQKLLDRNKRMLPMVPCFVGVLPMKNKDLDDDWTQRNLVNERISVNDKNKCPYIFQWNGSEPDPIIHLSKIDDGPTGAIGFKVVVKDFNFYIMGGEYMMGYGTWNTSIWKYDTLRGTWEFETSLTAPRRHHSACILNDDLYIIGGIGKHRVMLNNVVRYNLMSKDWETCTSLPTALYNTACCVYKNEIFLFGLPVMCFRPDTNIWEEVNDIELPGNAAIASAIADDNLIYLITMDTSDLYCFEPYQKHIVIEHLGKFKACGKDACIINNLIYAFGEEDDHQIVEVYDIDNREFRMLWKSKSEFIVINQGYGCFALPKYH</sequence>
<keyword evidence="1" id="KW-0880">Kelch repeat</keyword>
<dbReference type="Gene3D" id="2.120.10.80">
    <property type="entry name" value="Kelch-type beta propeller"/>
    <property type="match status" value="1"/>
</dbReference>
<accession>A0A1B6EGB5</accession>
<evidence type="ECO:0000256" key="2">
    <source>
        <dbReference type="ARBA" id="ARBA00022737"/>
    </source>
</evidence>
<dbReference type="GO" id="GO:0003779">
    <property type="term" value="F:actin binding"/>
    <property type="evidence" value="ECO:0007669"/>
    <property type="project" value="UniProtKB-KW"/>
</dbReference>
<protein>
    <recommendedName>
        <fullName evidence="4">BTB domain-containing protein</fullName>
    </recommendedName>
</protein>
<dbReference type="InterPro" id="IPR015915">
    <property type="entry name" value="Kelch-typ_b-propeller"/>
</dbReference>
<dbReference type="Pfam" id="PF07707">
    <property type="entry name" value="BACK"/>
    <property type="match status" value="1"/>
</dbReference>
<dbReference type="Pfam" id="PF00651">
    <property type="entry name" value="BTB"/>
    <property type="match status" value="1"/>
</dbReference>
<gene>
    <name evidence="5" type="ORF">g.10726</name>
</gene>
<dbReference type="PANTHER" id="PTHR24412">
    <property type="entry name" value="KELCH PROTEIN"/>
    <property type="match status" value="1"/>
</dbReference>
<dbReference type="AlphaFoldDB" id="A0A1B6EGB5"/>
<proteinExistence type="predicted"/>
<dbReference type="InterPro" id="IPR011333">
    <property type="entry name" value="SKP1/BTB/POZ_sf"/>
</dbReference>
<keyword evidence="3" id="KW-0009">Actin-binding</keyword>
<evidence type="ECO:0000256" key="1">
    <source>
        <dbReference type="ARBA" id="ARBA00022441"/>
    </source>
</evidence>
<dbReference type="PROSITE" id="PS50097">
    <property type="entry name" value="BTB"/>
    <property type="match status" value="1"/>
</dbReference>
<reference evidence="5" key="1">
    <citation type="submission" date="2015-12" db="EMBL/GenBank/DDBJ databases">
        <title>De novo transcriptome assembly of four potential Pierce s Disease insect vectors from Arizona vineyards.</title>
        <authorList>
            <person name="Tassone E.E."/>
        </authorList>
    </citation>
    <scope>NUCLEOTIDE SEQUENCE</scope>
</reference>
<feature type="domain" description="BTB" evidence="4">
    <location>
        <begin position="30"/>
        <end position="97"/>
    </location>
</feature>
<dbReference type="InterPro" id="IPR000210">
    <property type="entry name" value="BTB/POZ_dom"/>
</dbReference>
<dbReference type="Gene3D" id="3.30.710.10">
    <property type="entry name" value="Potassium Channel Kv1.1, Chain A"/>
    <property type="match status" value="1"/>
</dbReference>
<dbReference type="InterPro" id="IPR011705">
    <property type="entry name" value="BACK"/>
</dbReference>